<evidence type="ECO:0000313" key="2">
    <source>
        <dbReference type="Proteomes" id="UP001249851"/>
    </source>
</evidence>
<reference evidence="1" key="1">
    <citation type="journal article" date="2023" name="G3 (Bethesda)">
        <title>Whole genome assembly and annotation of the endangered Caribbean coral Acropora cervicornis.</title>
        <authorList>
            <person name="Selwyn J.D."/>
            <person name="Vollmer S.V."/>
        </authorList>
    </citation>
    <scope>NUCLEOTIDE SEQUENCE</scope>
    <source>
        <strain evidence="1">K2</strain>
    </source>
</reference>
<name>A0AAD9R309_ACRCE</name>
<dbReference type="EMBL" id="JARQWQ010000004">
    <property type="protein sequence ID" value="KAK2572130.1"/>
    <property type="molecule type" value="Genomic_DNA"/>
</dbReference>
<accession>A0AAD9R309</accession>
<sequence>MDKMDNLSGMKVNVLKPSKLLGNPPRDLSFEKIFTDHMLFHTGLRIGSNVTKQIYMIPMLGNLCRSPIPSPPVPAL</sequence>
<dbReference type="AlphaFoldDB" id="A0AAD9R309"/>
<comment type="caution">
    <text evidence="1">The sequence shown here is derived from an EMBL/GenBank/DDBJ whole genome shotgun (WGS) entry which is preliminary data.</text>
</comment>
<protein>
    <submittedName>
        <fullName evidence="1">Uncharacterized protein</fullName>
    </submittedName>
</protein>
<gene>
    <name evidence="1" type="ORF">P5673_002336</name>
</gene>
<keyword evidence="2" id="KW-1185">Reference proteome</keyword>
<organism evidence="1 2">
    <name type="scientific">Acropora cervicornis</name>
    <name type="common">Staghorn coral</name>
    <dbReference type="NCBI Taxonomy" id="6130"/>
    <lineage>
        <taxon>Eukaryota</taxon>
        <taxon>Metazoa</taxon>
        <taxon>Cnidaria</taxon>
        <taxon>Anthozoa</taxon>
        <taxon>Hexacorallia</taxon>
        <taxon>Scleractinia</taxon>
        <taxon>Astrocoeniina</taxon>
        <taxon>Acroporidae</taxon>
        <taxon>Acropora</taxon>
    </lineage>
</organism>
<evidence type="ECO:0000313" key="1">
    <source>
        <dbReference type="EMBL" id="KAK2572130.1"/>
    </source>
</evidence>
<proteinExistence type="predicted"/>
<dbReference type="Proteomes" id="UP001249851">
    <property type="component" value="Unassembled WGS sequence"/>
</dbReference>
<reference evidence="1" key="2">
    <citation type="journal article" date="2023" name="Science">
        <title>Genomic signatures of disease resistance in endangered staghorn corals.</title>
        <authorList>
            <person name="Vollmer S.V."/>
            <person name="Selwyn J.D."/>
            <person name="Despard B.A."/>
            <person name="Roesel C.L."/>
        </authorList>
    </citation>
    <scope>NUCLEOTIDE SEQUENCE</scope>
    <source>
        <strain evidence="1">K2</strain>
    </source>
</reference>